<keyword evidence="5" id="KW-1185">Reference proteome</keyword>
<evidence type="ECO:0000313" key="5">
    <source>
        <dbReference type="Proteomes" id="UP000659630"/>
    </source>
</evidence>
<evidence type="ECO:0000256" key="1">
    <source>
        <dbReference type="ARBA" id="ARBA00006525"/>
    </source>
</evidence>
<gene>
    <name evidence="4" type="primary">dprA</name>
    <name evidence="4" type="ORF">H8S23_02535</name>
</gene>
<dbReference type="InterPro" id="IPR057666">
    <property type="entry name" value="DrpA_SLOG"/>
</dbReference>
<name>A0A923I4W0_9FIRM</name>
<comment type="similarity">
    <text evidence="1">Belongs to the DprA/Smf family.</text>
</comment>
<dbReference type="Proteomes" id="UP000659630">
    <property type="component" value="Unassembled WGS sequence"/>
</dbReference>
<dbReference type="Pfam" id="PF17782">
    <property type="entry name" value="WHD_DprA"/>
    <property type="match status" value="1"/>
</dbReference>
<protein>
    <submittedName>
        <fullName evidence="4">DNA-protecting protein DprA</fullName>
    </submittedName>
</protein>
<dbReference type="EMBL" id="JACONZ010000001">
    <property type="protein sequence ID" value="MBC5580375.1"/>
    <property type="molecule type" value="Genomic_DNA"/>
</dbReference>
<proteinExistence type="inferred from homology"/>
<accession>A0A923I4W0</accession>
<dbReference type="Pfam" id="PF02481">
    <property type="entry name" value="DNA_processg_A"/>
    <property type="match status" value="1"/>
</dbReference>
<dbReference type="SUPFAM" id="SSF102405">
    <property type="entry name" value="MCP/YpsA-like"/>
    <property type="match status" value="1"/>
</dbReference>
<organism evidence="4 5">
    <name type="scientific">Anaerofilum hominis</name>
    <dbReference type="NCBI Taxonomy" id="2763016"/>
    <lineage>
        <taxon>Bacteria</taxon>
        <taxon>Bacillati</taxon>
        <taxon>Bacillota</taxon>
        <taxon>Clostridia</taxon>
        <taxon>Eubacteriales</taxon>
        <taxon>Oscillospiraceae</taxon>
        <taxon>Anaerofilum</taxon>
    </lineage>
</organism>
<evidence type="ECO:0000259" key="2">
    <source>
        <dbReference type="Pfam" id="PF02481"/>
    </source>
</evidence>
<dbReference type="InterPro" id="IPR003488">
    <property type="entry name" value="DprA"/>
</dbReference>
<feature type="domain" description="Smf/DprA SLOG" evidence="2">
    <location>
        <begin position="77"/>
        <end position="286"/>
    </location>
</feature>
<dbReference type="GO" id="GO:0009294">
    <property type="term" value="P:DNA-mediated transformation"/>
    <property type="evidence" value="ECO:0007669"/>
    <property type="project" value="InterPro"/>
</dbReference>
<evidence type="ECO:0000313" key="4">
    <source>
        <dbReference type="EMBL" id="MBC5580375.1"/>
    </source>
</evidence>
<dbReference type="AlphaFoldDB" id="A0A923I4W0"/>
<reference evidence="4" key="1">
    <citation type="submission" date="2020-08" db="EMBL/GenBank/DDBJ databases">
        <title>Genome public.</title>
        <authorList>
            <person name="Liu C."/>
            <person name="Sun Q."/>
        </authorList>
    </citation>
    <scope>NUCLEOTIDE SEQUENCE</scope>
    <source>
        <strain evidence="4">BX8</strain>
    </source>
</reference>
<dbReference type="InterPro" id="IPR036388">
    <property type="entry name" value="WH-like_DNA-bd_sf"/>
</dbReference>
<comment type="caution">
    <text evidence="4">The sequence shown here is derived from an EMBL/GenBank/DDBJ whole genome shotgun (WGS) entry which is preliminary data.</text>
</comment>
<feature type="domain" description="DprA winged helix" evidence="3">
    <location>
        <begin position="305"/>
        <end position="360"/>
    </location>
</feature>
<sequence length="367" mass="38412">MDERLPWLWLASGLGFAPRALQPLLSAYGDAAGVYAHRAQLLREGLVTPGQQRALASSRAEGFQERLGLHLRAGYRVLCYGDEEYPARLREIDDPPAVLYLQGEARFLSEGLLVGMVGTRRPSAYGMEAARFLGKGLAEAGALLVSGLADGLDSEAHKAAVAAGTPTVAVLGTAVDRTYPARNATLRELIAKNGAVVSEYPIGTAGQGHYFLLRNRIIAGLSRGLVVTEARRRSGTMSTVRYALDGGRDVFAVPGSIFSPLSEGTNWLLQQGAKPVLSARDVLEEYGLGGDAAAAERALEEHGAEAEAGLSPAAAALNAALSARPQGLAELCAASGLAPAAAMAALTELELAGLSRQLAGRQFVRGQ</sequence>
<dbReference type="PANTHER" id="PTHR43022">
    <property type="entry name" value="PROTEIN SMF"/>
    <property type="match status" value="1"/>
</dbReference>
<dbReference type="NCBIfam" id="TIGR00732">
    <property type="entry name" value="dprA"/>
    <property type="match status" value="1"/>
</dbReference>
<dbReference type="PANTHER" id="PTHR43022:SF1">
    <property type="entry name" value="PROTEIN SMF"/>
    <property type="match status" value="1"/>
</dbReference>
<dbReference type="RefSeq" id="WP_186886734.1">
    <property type="nucleotide sequence ID" value="NZ_JACONZ010000001.1"/>
</dbReference>
<evidence type="ECO:0000259" key="3">
    <source>
        <dbReference type="Pfam" id="PF17782"/>
    </source>
</evidence>
<dbReference type="Gene3D" id="3.40.50.450">
    <property type="match status" value="1"/>
</dbReference>
<dbReference type="Gene3D" id="1.10.10.10">
    <property type="entry name" value="Winged helix-like DNA-binding domain superfamily/Winged helix DNA-binding domain"/>
    <property type="match status" value="1"/>
</dbReference>
<dbReference type="InterPro" id="IPR041614">
    <property type="entry name" value="DprA_WH"/>
</dbReference>